<name>A0A1D8QL20_GVTN</name>
<feature type="transmembrane region" description="Helical" evidence="1">
    <location>
        <begin position="12"/>
        <end position="34"/>
    </location>
</feature>
<keyword evidence="3" id="KW-1185">Reference proteome</keyword>
<accession>A0A1D8QL20</accession>
<evidence type="ECO:0000313" key="3">
    <source>
        <dbReference type="Proteomes" id="UP000232707"/>
    </source>
</evidence>
<keyword evidence="1" id="KW-0472">Membrane</keyword>
<protein>
    <submittedName>
        <fullName evidence="2">p10</fullName>
    </submittedName>
</protein>
<reference evidence="2 3" key="1">
    <citation type="submission" date="2016-02" db="EMBL/GenBank/DDBJ databases">
        <title>Genome sequence of a new Betabaculovirus TnGV isolated from the cabagge looper Trichoplusia ni (Lepidoptera: Noctuidae).</title>
        <authorList>
            <person name="Del Rincon-Castro M.C."/>
            <person name="Bivian-Hernandez Mdl.A."/>
            <person name="Lopez-Tlacomulco J.J."/>
            <person name="Ibarra J.E."/>
        </authorList>
    </citation>
    <scope>NUCLEOTIDE SEQUENCE [LARGE SCALE GENOMIC DNA]</scope>
    <source>
        <strain evidence="2">LBIV-12</strain>
    </source>
</reference>
<dbReference type="GeneID" id="37616880"/>
<sequence length="119" mass="12923">MTDGVVEIPVSFIGKFYLIGTRVIALIIIIRYILIMSQNILVLIRNDIAEVSQKVDNLAANLPDVDEINQKLDAQAAAVQTVQTDVTSANSKLDEIASILNPTVPDGSSDVKKKAFGRK</sequence>
<keyword evidence="1" id="KW-0812">Transmembrane</keyword>
<dbReference type="RefSeq" id="YP_009506075.1">
    <property type="nucleotide sequence ID" value="NC_038375.1"/>
</dbReference>
<keyword evidence="1" id="KW-1133">Transmembrane helix</keyword>
<dbReference type="GO" id="GO:0039679">
    <property type="term" value="C:viral occlusion body"/>
    <property type="evidence" value="ECO:0007669"/>
    <property type="project" value="InterPro"/>
</dbReference>
<dbReference type="EMBL" id="KU752557">
    <property type="protein sequence ID" value="AOW41344.1"/>
    <property type="molecule type" value="Genomic_DNA"/>
</dbReference>
<dbReference type="Pfam" id="PF05531">
    <property type="entry name" value="NPV_P10"/>
    <property type="match status" value="1"/>
</dbReference>
<dbReference type="Proteomes" id="UP000232707">
    <property type="component" value="Segment"/>
</dbReference>
<evidence type="ECO:0000313" key="2">
    <source>
        <dbReference type="EMBL" id="AOW41344.1"/>
    </source>
</evidence>
<proteinExistence type="predicted"/>
<dbReference type="InterPro" id="IPR008702">
    <property type="entry name" value="NPV_P10"/>
</dbReference>
<evidence type="ECO:0000256" key="1">
    <source>
        <dbReference type="SAM" id="Phobius"/>
    </source>
</evidence>
<organism evidence="2 3">
    <name type="scientific">Trichoplusia ni granulovirus LBIV-12</name>
    <dbReference type="NCBI Taxonomy" id="1916701"/>
    <lineage>
        <taxon>Viruses</taxon>
        <taxon>Viruses incertae sedis</taxon>
        <taxon>Naldaviricetes</taxon>
        <taxon>Lefavirales</taxon>
        <taxon>Baculoviridae</taxon>
        <taxon>Betabaculovirus</taxon>
        <taxon>Betabaculovirus trini</taxon>
    </lineage>
</organism>
<dbReference type="KEGG" id="vg:37616880"/>